<dbReference type="Gene3D" id="1.25.40.20">
    <property type="entry name" value="Ankyrin repeat-containing domain"/>
    <property type="match status" value="1"/>
</dbReference>
<organism evidence="4 5">
    <name type="scientific">Apiospora phragmitis</name>
    <dbReference type="NCBI Taxonomy" id="2905665"/>
    <lineage>
        <taxon>Eukaryota</taxon>
        <taxon>Fungi</taxon>
        <taxon>Dikarya</taxon>
        <taxon>Ascomycota</taxon>
        <taxon>Pezizomycotina</taxon>
        <taxon>Sordariomycetes</taxon>
        <taxon>Xylariomycetidae</taxon>
        <taxon>Amphisphaeriales</taxon>
        <taxon>Apiosporaceae</taxon>
        <taxon>Apiospora</taxon>
    </lineage>
</organism>
<keyword evidence="1" id="KW-0677">Repeat</keyword>
<name>A0ABR1VFP9_9PEZI</name>
<dbReference type="Pfam" id="PF24883">
    <property type="entry name" value="NPHP3_N"/>
    <property type="match status" value="1"/>
</dbReference>
<dbReference type="PANTHER" id="PTHR10039">
    <property type="entry name" value="AMELOGENIN"/>
    <property type="match status" value="1"/>
</dbReference>
<gene>
    <name evidence="4" type="ORF">PG994_006603</name>
</gene>
<feature type="compositionally biased region" description="Low complexity" evidence="2">
    <location>
        <begin position="39"/>
        <end position="49"/>
    </location>
</feature>
<dbReference type="InterPro" id="IPR027417">
    <property type="entry name" value="P-loop_NTPase"/>
</dbReference>
<proteinExistence type="predicted"/>
<feature type="compositionally biased region" description="Basic and acidic residues" evidence="2">
    <location>
        <begin position="8"/>
        <end position="23"/>
    </location>
</feature>
<evidence type="ECO:0000259" key="3">
    <source>
        <dbReference type="Pfam" id="PF24883"/>
    </source>
</evidence>
<dbReference type="RefSeq" id="XP_066717281.1">
    <property type="nucleotide sequence ID" value="XM_066858012.1"/>
</dbReference>
<evidence type="ECO:0000313" key="4">
    <source>
        <dbReference type="EMBL" id="KAK8069987.1"/>
    </source>
</evidence>
<reference evidence="4 5" key="1">
    <citation type="submission" date="2023-01" db="EMBL/GenBank/DDBJ databases">
        <title>Analysis of 21 Apiospora genomes using comparative genomics revels a genus with tremendous synthesis potential of carbohydrate active enzymes and secondary metabolites.</title>
        <authorList>
            <person name="Sorensen T."/>
        </authorList>
    </citation>
    <scope>NUCLEOTIDE SEQUENCE [LARGE SCALE GENOMIC DNA]</scope>
    <source>
        <strain evidence="4 5">CBS 135458</strain>
    </source>
</reference>
<feature type="region of interest" description="Disordered" evidence="2">
    <location>
        <begin position="1169"/>
        <end position="1214"/>
    </location>
</feature>
<comment type="caution">
    <text evidence="4">The sequence shown here is derived from an EMBL/GenBank/DDBJ whole genome shotgun (WGS) entry which is preliminary data.</text>
</comment>
<dbReference type="GeneID" id="92091075"/>
<accession>A0ABR1VFP9</accession>
<feature type="domain" description="Nephrocystin 3-like N-terminal" evidence="3">
    <location>
        <begin position="349"/>
        <end position="517"/>
    </location>
</feature>
<dbReference type="PANTHER" id="PTHR10039:SF10">
    <property type="entry name" value="NACHT DOMAIN-CONTAINING PROTEIN"/>
    <property type="match status" value="1"/>
</dbReference>
<sequence length="1214" mass="137923">MKYFRRSPRPDPSKERVSFFDRLRSKRSHSRHGEDRAESSSTPVSSAVSQEVGDERRALPRDDSDEDVTLEETAVDELAAVDSDSAPKPLIIVAVCTRPSSPQQGQETGLWSAAYREAVESQDAVDQTILKFEKIQDLFVQLEATESGRPDDSLFRKGLKLLEKIKGPLKQMKLVLDVTSPLASAEPAVATVIGVVQGVTALAISLATARETLTANIGEMLDQIQIIDECDTVGQQMDPRSKDHRSAIHKALVKVYSTMLEFYSVAYTLLNMRTGKLTFKLVQDDTQLPGIISRFIELTRQLKNYIDIATSEMVEEIHTNMISNNGFDRILDRDRFHTTTEEIRSDVACEWLLEDETFRKWYSEPGSAQLVLAGEMGCGKTVMVTYVTKRILLRSDHQVPRSLVCYHYCRDDESGNGLCIAQSLVLQLLHQHAKPLQKNFYDWYNAICAQNKPAPTTDIVALLEYFLDRVREIGRDREVVVILDGLDECDTKMASFVDGFKGLSNEVPHLKVLYSTRPHTRILNMLSHVPQLSISSKLNQSRDEALARHLVKKLEPKLGEEEEGKELMSLLVEHLAHSAKGSAIWIRVMIDLVNDQDIVDINDMKDFLQDTPQPQELNEVYVKLFKHRVKGNPKLIATASRALEILAVSRRPLSIRELAYAVALTGCEENPVRLHDIEAILAPNRIKQLIEPFVTQYDPKEEALPQIKLLHRSLQEFILRYQPSEWTTAPLPTSVQHEAPDVTQKRRATMEVQLFQACASYLLLDEINDHSFLSQNEVGFSSLTSGDDLFADEIIDVWEEPDEIARFDPVALGMGPFFVYAACYWLDHFGKLIEPSQEIVEQVIRLGKPGSVRLRNWADQHCRPECTVSPKWWFAPEELDPLSLAALYGSEDMFRTMLTRAERFEGPEFQPRTVFRTAQMILVRGDLARLRMLFLDDRTGPSLRVFDFFRAVINSWRRSDKTETPVRRWRDIFDLVRYATGDMVGHTTSQFKDPYMVREDWANELLCESARSGCLPMLQRLFDEASNNAALRSRLLVDSKRDYQYKDNNLFWQFHQSVGEAVLSNSIAAVRYLLDQPGIGSHFRHRNHRDYTVFHTVARACDPDILALLLSRLPSLCDDAGAVLLINQANSSEDTALNQIIFSPRKTPGRLRCIELLLASGADPNIPWDDIWNRPDPGRRSGRPRPDPAAGPIRRRRPGPRNHIGSRSSRGRRS</sequence>
<dbReference type="InterPro" id="IPR056884">
    <property type="entry name" value="NPHP3-like_N"/>
</dbReference>
<feature type="region of interest" description="Disordered" evidence="2">
    <location>
        <begin position="1"/>
        <end position="68"/>
    </location>
</feature>
<evidence type="ECO:0000313" key="5">
    <source>
        <dbReference type="Proteomes" id="UP001480595"/>
    </source>
</evidence>
<evidence type="ECO:0000256" key="1">
    <source>
        <dbReference type="ARBA" id="ARBA00022737"/>
    </source>
</evidence>
<dbReference type="SMART" id="SM00248">
    <property type="entry name" value="ANK"/>
    <property type="match status" value="3"/>
</dbReference>
<dbReference type="InterPro" id="IPR002110">
    <property type="entry name" value="Ankyrin_rpt"/>
</dbReference>
<evidence type="ECO:0000256" key="2">
    <source>
        <dbReference type="SAM" id="MobiDB-lite"/>
    </source>
</evidence>
<dbReference type="InterPro" id="IPR036770">
    <property type="entry name" value="Ankyrin_rpt-contain_sf"/>
</dbReference>
<dbReference type="SUPFAM" id="SSF52540">
    <property type="entry name" value="P-loop containing nucleoside triphosphate hydrolases"/>
    <property type="match status" value="1"/>
</dbReference>
<protein>
    <submittedName>
        <fullName evidence="4">NACHT domain</fullName>
    </submittedName>
</protein>
<dbReference type="EMBL" id="JAQQWL010000006">
    <property type="protein sequence ID" value="KAK8069987.1"/>
    <property type="molecule type" value="Genomic_DNA"/>
</dbReference>
<keyword evidence="5" id="KW-1185">Reference proteome</keyword>
<dbReference type="SUPFAM" id="SSF48403">
    <property type="entry name" value="Ankyrin repeat"/>
    <property type="match status" value="1"/>
</dbReference>
<feature type="compositionally biased region" description="Basic and acidic residues" evidence="2">
    <location>
        <begin position="53"/>
        <end position="62"/>
    </location>
</feature>
<dbReference type="Proteomes" id="UP001480595">
    <property type="component" value="Unassembled WGS sequence"/>
</dbReference>
<dbReference type="Gene3D" id="3.40.50.300">
    <property type="entry name" value="P-loop containing nucleotide triphosphate hydrolases"/>
    <property type="match status" value="1"/>
</dbReference>